<keyword evidence="2 6" id="KW-0378">Hydrolase</keyword>
<evidence type="ECO:0000256" key="2">
    <source>
        <dbReference type="ARBA" id="ARBA00022801"/>
    </source>
</evidence>
<dbReference type="Gene3D" id="3.40.50.300">
    <property type="entry name" value="P-loop containing nucleotide triphosphate hydrolases"/>
    <property type="match status" value="2"/>
</dbReference>
<reference evidence="11" key="1">
    <citation type="journal article" date="2020" name="Stud. Mycol.">
        <title>101 Dothideomycetes genomes: a test case for predicting lifestyles and emergence of pathogens.</title>
        <authorList>
            <person name="Haridas S."/>
            <person name="Albert R."/>
            <person name="Binder M."/>
            <person name="Bloem J."/>
            <person name="Labutti K."/>
            <person name="Salamov A."/>
            <person name="Andreopoulos B."/>
            <person name="Baker S."/>
            <person name="Barry K."/>
            <person name="Bills G."/>
            <person name="Bluhm B."/>
            <person name="Cannon C."/>
            <person name="Castanera R."/>
            <person name="Culley D."/>
            <person name="Daum C."/>
            <person name="Ezra D."/>
            <person name="Gonzalez J."/>
            <person name="Henrissat B."/>
            <person name="Kuo A."/>
            <person name="Liang C."/>
            <person name="Lipzen A."/>
            <person name="Lutzoni F."/>
            <person name="Magnuson J."/>
            <person name="Mondo S."/>
            <person name="Nolan M."/>
            <person name="Ohm R."/>
            <person name="Pangilinan J."/>
            <person name="Park H.-J."/>
            <person name="Ramirez L."/>
            <person name="Alfaro M."/>
            <person name="Sun H."/>
            <person name="Tritt A."/>
            <person name="Yoshinaga Y."/>
            <person name="Zwiers L.-H."/>
            <person name="Turgeon B."/>
            <person name="Goodwin S."/>
            <person name="Spatafora J."/>
            <person name="Crous P."/>
            <person name="Grigoriev I."/>
        </authorList>
    </citation>
    <scope>NUCLEOTIDE SEQUENCE</scope>
    <source>
        <strain evidence="11">CBS 133067</strain>
    </source>
</reference>
<keyword evidence="1 6" id="KW-0547">Nucleotide-binding</keyword>
<name>A0A9P4I8K4_9PEZI</name>
<evidence type="ECO:0000259" key="9">
    <source>
        <dbReference type="PROSITE" id="PS51192"/>
    </source>
</evidence>
<dbReference type="OrthoDB" id="193716at2759"/>
<feature type="compositionally biased region" description="Basic and acidic residues" evidence="8">
    <location>
        <begin position="539"/>
        <end position="554"/>
    </location>
</feature>
<keyword evidence="5 7" id="KW-0694">RNA-binding</keyword>
<evidence type="ECO:0000259" key="10">
    <source>
        <dbReference type="PROSITE" id="PS51194"/>
    </source>
</evidence>
<comment type="function">
    <text evidence="7">RNA helicase.</text>
</comment>
<dbReference type="PANTHER" id="PTHR24031">
    <property type="entry name" value="RNA HELICASE"/>
    <property type="match status" value="1"/>
</dbReference>
<dbReference type="SMART" id="SM00487">
    <property type="entry name" value="DEXDc"/>
    <property type="match status" value="1"/>
</dbReference>
<dbReference type="InterPro" id="IPR001650">
    <property type="entry name" value="Helicase_C-like"/>
</dbReference>
<dbReference type="EC" id="3.6.4.13" evidence="7"/>
<dbReference type="InterPro" id="IPR011545">
    <property type="entry name" value="DEAD/DEAH_box_helicase_dom"/>
</dbReference>
<comment type="catalytic activity">
    <reaction evidence="7">
        <text>ATP + H2O = ADP + phosphate + H(+)</text>
        <dbReference type="Rhea" id="RHEA:13065"/>
        <dbReference type="ChEBI" id="CHEBI:15377"/>
        <dbReference type="ChEBI" id="CHEBI:15378"/>
        <dbReference type="ChEBI" id="CHEBI:30616"/>
        <dbReference type="ChEBI" id="CHEBI:43474"/>
        <dbReference type="ChEBI" id="CHEBI:456216"/>
        <dbReference type="EC" id="3.6.4.13"/>
    </reaction>
</comment>
<dbReference type="Pfam" id="PF00271">
    <property type="entry name" value="Helicase_C"/>
    <property type="match status" value="1"/>
</dbReference>
<keyword evidence="3 6" id="KW-0347">Helicase</keyword>
<comment type="caution">
    <text evidence="11">The sequence shown here is derived from an EMBL/GenBank/DDBJ whole genome shotgun (WGS) entry which is preliminary data.</text>
</comment>
<dbReference type="InterPro" id="IPR027417">
    <property type="entry name" value="P-loop_NTPase"/>
</dbReference>
<evidence type="ECO:0000313" key="11">
    <source>
        <dbReference type="EMBL" id="KAF2094399.1"/>
    </source>
</evidence>
<sequence>MSEAVYDTKTLKESRAPTFQSLGGKLQAPLLHALDDMGYEFMTPVQQQVLAALPSSSGEFLVQAKTGTGKTIAFLLPALQELLTTKPVPKRQVAILILSPTRELALQIAKECDQLTARLPQPVECHTAIGGTTRASNLSKFMNGNPTVLVATPGRLNDYVGEDKVRAKFANLRTLILDEADRMLDQGFIDDIKRMLKSLPPKSEGWKGMCFSATLPPKVQDVIAHVLNPGYTRLSTIAANELPTVASVPQYAVPIPNIHDTFTTLFALLQRECAANPTNFKTIVFGTTANGVALLYSLFGKLAPTLLPGLKVYQLHSRLSQNIRTRTTEEFKDATSGLMFASDVIGRGMDFPNVGLVVQLGLPADAEQYIHRVGRTARAGNTGRAVILLTTAEAFFLTVNKHLPVDPYPEDVATSAAACRPQVEAALDEVDFNTRAKAYQAFLGFHKTFVKKLRTDNVGLVAMANEYSKAMQCPAPPPLDKKIVGKMGLKGVKGLVYAVAQPQGPSRGSANDTVSKGKRARTSNVTDGVDAKLSSASERNPKRGGTLDREESNHPARRGQGRNRRGRGATEGRMA</sequence>
<dbReference type="EMBL" id="ML978134">
    <property type="protein sequence ID" value="KAF2094399.1"/>
    <property type="molecule type" value="Genomic_DNA"/>
</dbReference>
<evidence type="ECO:0000256" key="1">
    <source>
        <dbReference type="ARBA" id="ARBA00022741"/>
    </source>
</evidence>
<dbReference type="SMART" id="SM00490">
    <property type="entry name" value="HELICc"/>
    <property type="match status" value="1"/>
</dbReference>
<evidence type="ECO:0000256" key="3">
    <source>
        <dbReference type="ARBA" id="ARBA00022806"/>
    </source>
</evidence>
<evidence type="ECO:0000256" key="5">
    <source>
        <dbReference type="ARBA" id="ARBA00022884"/>
    </source>
</evidence>
<protein>
    <recommendedName>
        <fullName evidence="7">ATP-dependent RNA helicase</fullName>
        <ecNumber evidence="7">3.6.4.13</ecNumber>
    </recommendedName>
</protein>
<feature type="compositionally biased region" description="Polar residues" evidence="8">
    <location>
        <begin position="503"/>
        <end position="514"/>
    </location>
</feature>
<evidence type="ECO:0000256" key="4">
    <source>
        <dbReference type="ARBA" id="ARBA00022840"/>
    </source>
</evidence>
<dbReference type="GO" id="GO:0003723">
    <property type="term" value="F:RNA binding"/>
    <property type="evidence" value="ECO:0007669"/>
    <property type="project" value="UniProtKB-UniRule"/>
</dbReference>
<dbReference type="PROSITE" id="PS00039">
    <property type="entry name" value="DEAD_ATP_HELICASE"/>
    <property type="match status" value="1"/>
</dbReference>
<organism evidence="11 12">
    <name type="scientific">Rhizodiscina lignyota</name>
    <dbReference type="NCBI Taxonomy" id="1504668"/>
    <lineage>
        <taxon>Eukaryota</taxon>
        <taxon>Fungi</taxon>
        <taxon>Dikarya</taxon>
        <taxon>Ascomycota</taxon>
        <taxon>Pezizomycotina</taxon>
        <taxon>Dothideomycetes</taxon>
        <taxon>Pleosporomycetidae</taxon>
        <taxon>Aulographales</taxon>
        <taxon>Rhizodiscinaceae</taxon>
        <taxon>Rhizodiscina</taxon>
    </lineage>
</organism>
<keyword evidence="12" id="KW-1185">Reference proteome</keyword>
<comment type="similarity">
    <text evidence="6">Belongs to the DEAD box helicase family.</text>
</comment>
<proteinExistence type="inferred from homology"/>
<feature type="domain" description="Helicase ATP-binding" evidence="9">
    <location>
        <begin position="51"/>
        <end position="233"/>
    </location>
</feature>
<dbReference type="AlphaFoldDB" id="A0A9P4I8K4"/>
<dbReference type="GO" id="GO:0003724">
    <property type="term" value="F:RNA helicase activity"/>
    <property type="evidence" value="ECO:0007669"/>
    <property type="project" value="UniProtKB-EC"/>
</dbReference>
<feature type="domain" description="Helicase C-terminal" evidence="10">
    <location>
        <begin position="261"/>
        <end position="427"/>
    </location>
</feature>
<dbReference type="GO" id="GO:0005524">
    <property type="term" value="F:ATP binding"/>
    <property type="evidence" value="ECO:0007669"/>
    <property type="project" value="UniProtKB-UniRule"/>
</dbReference>
<evidence type="ECO:0000256" key="8">
    <source>
        <dbReference type="SAM" id="MobiDB-lite"/>
    </source>
</evidence>
<feature type="compositionally biased region" description="Basic residues" evidence="8">
    <location>
        <begin position="555"/>
        <end position="567"/>
    </location>
</feature>
<dbReference type="CDD" id="cd18787">
    <property type="entry name" value="SF2_C_DEAD"/>
    <property type="match status" value="1"/>
</dbReference>
<evidence type="ECO:0000256" key="7">
    <source>
        <dbReference type="RuleBase" id="RU365068"/>
    </source>
</evidence>
<accession>A0A9P4I8K4</accession>
<dbReference type="Pfam" id="PF00270">
    <property type="entry name" value="DEAD"/>
    <property type="match status" value="1"/>
</dbReference>
<dbReference type="InterPro" id="IPR000629">
    <property type="entry name" value="RNA-helicase_DEAD-box_CS"/>
</dbReference>
<dbReference type="GO" id="GO:0016787">
    <property type="term" value="F:hydrolase activity"/>
    <property type="evidence" value="ECO:0007669"/>
    <property type="project" value="UniProtKB-KW"/>
</dbReference>
<dbReference type="InterPro" id="IPR014001">
    <property type="entry name" value="Helicase_ATP-bd"/>
</dbReference>
<dbReference type="PROSITE" id="PS51192">
    <property type="entry name" value="HELICASE_ATP_BIND_1"/>
    <property type="match status" value="1"/>
</dbReference>
<comment type="domain">
    <text evidence="7">The Q motif is unique to and characteristic of the DEAD box family of RNA helicases and controls ATP binding and hydrolysis.</text>
</comment>
<evidence type="ECO:0000256" key="6">
    <source>
        <dbReference type="RuleBase" id="RU000492"/>
    </source>
</evidence>
<dbReference type="PROSITE" id="PS51194">
    <property type="entry name" value="HELICASE_CTER"/>
    <property type="match status" value="1"/>
</dbReference>
<dbReference type="Proteomes" id="UP000799772">
    <property type="component" value="Unassembled WGS sequence"/>
</dbReference>
<gene>
    <name evidence="11" type="ORF">NA57DRAFT_46168</name>
</gene>
<feature type="region of interest" description="Disordered" evidence="8">
    <location>
        <begin position="502"/>
        <end position="575"/>
    </location>
</feature>
<dbReference type="SUPFAM" id="SSF52540">
    <property type="entry name" value="P-loop containing nucleoside triphosphate hydrolases"/>
    <property type="match status" value="1"/>
</dbReference>
<keyword evidence="4 6" id="KW-0067">ATP-binding</keyword>
<evidence type="ECO:0000313" key="12">
    <source>
        <dbReference type="Proteomes" id="UP000799772"/>
    </source>
</evidence>